<comment type="caution">
    <text evidence="1">The sequence shown here is derived from an EMBL/GenBank/DDBJ whole genome shotgun (WGS) entry which is preliminary data.</text>
</comment>
<dbReference type="EMBL" id="JAGVRK010000001">
    <property type="protein sequence ID" value="MBS2968508.1"/>
    <property type="molecule type" value="Genomic_DNA"/>
</dbReference>
<evidence type="ECO:0000313" key="2">
    <source>
        <dbReference type="Proteomes" id="UP000682403"/>
    </source>
</evidence>
<keyword evidence="2" id="KW-1185">Reference proteome</keyword>
<organism evidence="1 2">
    <name type="scientific">Metabacillus flavus</name>
    <dbReference type="NCBI Taxonomy" id="2823519"/>
    <lineage>
        <taxon>Bacteria</taxon>
        <taxon>Bacillati</taxon>
        <taxon>Bacillota</taxon>
        <taxon>Bacilli</taxon>
        <taxon>Bacillales</taxon>
        <taxon>Bacillaceae</taxon>
        <taxon>Metabacillus</taxon>
    </lineage>
</organism>
<sequence>MDAILAVSQDYIWMNWQVHPVIAAAEKERRITAANPAETAIAEMQKGCQTAAGTADAAR</sequence>
<dbReference type="Proteomes" id="UP000682403">
    <property type="component" value="Unassembled WGS sequence"/>
</dbReference>
<proteinExistence type="predicted"/>
<name>A0ABS5LD95_9BACI</name>
<gene>
    <name evidence="1" type="ORF">J9317_07025</name>
</gene>
<protein>
    <submittedName>
        <fullName evidence="1">Uncharacterized protein</fullName>
    </submittedName>
</protein>
<dbReference type="RefSeq" id="WP_211557364.1">
    <property type="nucleotide sequence ID" value="NZ_JAGVRK010000001.1"/>
</dbReference>
<evidence type="ECO:0000313" key="1">
    <source>
        <dbReference type="EMBL" id="MBS2968508.1"/>
    </source>
</evidence>
<reference evidence="1 2" key="1">
    <citation type="submission" date="2021-04" db="EMBL/GenBank/DDBJ databases">
        <title>Metabacillus sp. strain KIGAM252 whole genome sequence.</title>
        <authorList>
            <person name="Seo M.-J."/>
            <person name="Cho E.-S."/>
            <person name="Hwang C.Y."/>
            <person name="Yoon D.J."/>
        </authorList>
    </citation>
    <scope>NUCLEOTIDE SEQUENCE [LARGE SCALE GENOMIC DNA]</scope>
    <source>
        <strain evidence="1 2">KIGAM252</strain>
    </source>
</reference>
<accession>A0ABS5LD95</accession>